<accession>A0A3M7MIE3</accession>
<keyword evidence="3" id="KW-1185">Reference proteome</keyword>
<dbReference type="AlphaFoldDB" id="A0A3M7MIE3"/>
<dbReference type="EMBL" id="KE747843">
    <property type="protein sequence ID" value="RMZ74114.1"/>
    <property type="molecule type" value="Genomic_DNA"/>
</dbReference>
<evidence type="ECO:0000313" key="3">
    <source>
        <dbReference type="Proteomes" id="UP000265663"/>
    </source>
</evidence>
<feature type="signal peptide" evidence="1">
    <location>
        <begin position="1"/>
        <end position="21"/>
    </location>
</feature>
<proteinExistence type="predicted"/>
<dbReference type="Proteomes" id="UP000265663">
    <property type="component" value="Unassembled WGS sequence"/>
</dbReference>
<feature type="chain" id="PRO_5018202077" evidence="1">
    <location>
        <begin position="22"/>
        <end position="190"/>
    </location>
</feature>
<gene>
    <name evidence="2" type="ORF">GMOD_00004958</name>
</gene>
<name>A0A3M7MIE3_9PLEO</name>
<protein>
    <submittedName>
        <fullName evidence="2">Uncharacterized protein</fullName>
    </submittedName>
</protein>
<reference evidence="2 3" key="1">
    <citation type="journal article" date="2014" name="PLoS ONE">
        <title>De novo Genome Assembly of the Fungal Plant Pathogen Pyrenophora semeniperda.</title>
        <authorList>
            <person name="Soliai M.M."/>
            <person name="Meyer S.E."/>
            <person name="Udall J.A."/>
            <person name="Elzinga D.E."/>
            <person name="Hermansen R.A."/>
            <person name="Bodily P.M."/>
            <person name="Hart A.A."/>
            <person name="Coleman C.E."/>
        </authorList>
    </citation>
    <scope>NUCLEOTIDE SEQUENCE [LARGE SCALE GENOMIC DNA]</scope>
    <source>
        <strain evidence="2 3">CCB06</strain>
        <tissue evidence="2">Mycelium</tissue>
    </source>
</reference>
<keyword evidence="1" id="KW-0732">Signal</keyword>
<organism evidence="2 3">
    <name type="scientific">Pyrenophora seminiperda CCB06</name>
    <dbReference type="NCBI Taxonomy" id="1302712"/>
    <lineage>
        <taxon>Eukaryota</taxon>
        <taxon>Fungi</taxon>
        <taxon>Dikarya</taxon>
        <taxon>Ascomycota</taxon>
        <taxon>Pezizomycotina</taxon>
        <taxon>Dothideomycetes</taxon>
        <taxon>Pleosporomycetidae</taxon>
        <taxon>Pleosporales</taxon>
        <taxon>Pleosporineae</taxon>
        <taxon>Pleosporaceae</taxon>
        <taxon>Pyrenophora</taxon>
    </lineage>
</organism>
<evidence type="ECO:0000256" key="1">
    <source>
        <dbReference type="SAM" id="SignalP"/>
    </source>
</evidence>
<sequence length="190" mass="21595">MRHHDIGSTMVLFMVINTGLAEEASKISETIALLPDDQWKDVEFENDTVQAKIALSYMPGEVTSAFRTQLNKTIVQRVQQLVRDLARAKIRKARPKEYELPPAVLKARSISQEPPNWLETSNHEIIIFQPFHTLNSNAKLQLRSKLTGKKEEVELQHGAVILVFGGVMYLPEPLDTPILTQRLFTEPTHD</sequence>
<dbReference type="OrthoDB" id="3779678at2759"/>
<evidence type="ECO:0000313" key="2">
    <source>
        <dbReference type="EMBL" id="RMZ74114.1"/>
    </source>
</evidence>